<reference evidence="2 3" key="1">
    <citation type="submission" date="2017-02" db="EMBL/GenBank/DDBJ databases">
        <authorList>
            <person name="Peterson S.W."/>
        </authorList>
    </citation>
    <scope>NUCLEOTIDE SEQUENCE [LARGE SCALE GENOMIC DNA]</scope>
    <source>
        <strain evidence="2 3">CECT 9189</strain>
    </source>
</reference>
<accession>A0A1T4UJ28</accession>
<evidence type="ECO:0000313" key="2">
    <source>
        <dbReference type="EMBL" id="SKA52677.1"/>
    </source>
</evidence>
<dbReference type="OrthoDB" id="7060343at2"/>
<evidence type="ECO:0000256" key="1">
    <source>
        <dbReference type="SAM" id="MobiDB-lite"/>
    </source>
</evidence>
<organism evidence="2 3">
    <name type="scientific">Photobacterium toruni</name>
    <dbReference type="NCBI Taxonomy" id="1935446"/>
    <lineage>
        <taxon>Bacteria</taxon>
        <taxon>Pseudomonadati</taxon>
        <taxon>Pseudomonadota</taxon>
        <taxon>Gammaproteobacteria</taxon>
        <taxon>Vibrionales</taxon>
        <taxon>Vibrionaceae</taxon>
        <taxon>Photobacterium</taxon>
    </lineage>
</organism>
<proteinExistence type="predicted"/>
<sequence length="393" mass="44530">MKQPITSAKDVKLQDKFFNARRAAQKQERKYANNTLSPNAIRQAIRNGELPAYQAVLIGSKAGGDPFTIDDIKAFDKARKATSKKWGRYRGAPLEQLIVASRKIDVHRANTEIKTSRLYKVRGDLLHFNVSASGKHKETSYQVRIRLENWMEELTQTQRSWPSAIKRVLQGGLSIDCQCGRYQFWYRYVATAGNYAIAPYEKDFPKVRNPKLNGCCCKHQLKTLAALKSPTVQAQLAKQMEAQAEKTGFAGDNTDKFLNKEDREQLEKARPHDVDKAAAIKVIQKIKQAKRVFKKQLKDPKYIKSLEKEVAELRKQINKQQAKVSTDKASASKAVKTRQKLAESASKDQLKGMLRTELDRAKMYGSDRNSAIKVFAKINKVSLSDAQQLAKDL</sequence>
<dbReference type="EMBL" id="FUWP01000025">
    <property type="protein sequence ID" value="SKA52677.1"/>
    <property type="molecule type" value="Genomic_DNA"/>
</dbReference>
<protein>
    <submittedName>
        <fullName evidence="2">Uncharacterized protein</fullName>
    </submittedName>
</protein>
<name>A0A1T4UJ28_9GAMM</name>
<evidence type="ECO:0000313" key="3">
    <source>
        <dbReference type="Proteomes" id="UP000191116"/>
    </source>
</evidence>
<gene>
    <name evidence="2" type="ORF">CZ814_03324</name>
</gene>
<dbReference type="Proteomes" id="UP000191116">
    <property type="component" value="Unassembled WGS sequence"/>
</dbReference>
<dbReference type="AlphaFoldDB" id="A0A1T4UJ28"/>
<feature type="region of interest" description="Disordered" evidence="1">
    <location>
        <begin position="322"/>
        <end position="349"/>
    </location>
</feature>
<dbReference type="RefSeq" id="WP_080176039.1">
    <property type="nucleotide sequence ID" value="NZ_AP024857.1"/>
</dbReference>